<dbReference type="Pfam" id="PF01243">
    <property type="entry name" value="PNPOx_N"/>
    <property type="match status" value="1"/>
</dbReference>
<proteinExistence type="predicted"/>
<sequence length="150" mass="16423">MATWEQFEAEADELASVVKVRFQGAKTHILATLRKNGAPRVSGSEVDFVAGELSFGSMSNAVKALDLRRDGRCAIHAHPGEGGDVKVAGVAVEVTDPREKRAFTTGSEPPGDFHVFRLDLHEAVVTAVEDDELVIRLWRPGRPVETFRRT</sequence>
<dbReference type="InterPro" id="IPR011576">
    <property type="entry name" value="Pyridox_Oxase_N"/>
</dbReference>
<dbReference type="EMBL" id="QVNQ01000005">
    <property type="protein sequence ID" value="RFS83801.1"/>
    <property type="molecule type" value="Genomic_DNA"/>
</dbReference>
<evidence type="ECO:0000259" key="2">
    <source>
        <dbReference type="Pfam" id="PF01243"/>
    </source>
</evidence>
<dbReference type="InterPro" id="IPR012349">
    <property type="entry name" value="Split_barrel_FMN-bd"/>
</dbReference>
<feature type="domain" description="Pyridoxamine 5'-phosphate oxidase N-terminal" evidence="2">
    <location>
        <begin position="22"/>
        <end position="122"/>
    </location>
</feature>
<evidence type="ECO:0000313" key="4">
    <source>
        <dbReference type="Proteomes" id="UP000262882"/>
    </source>
</evidence>
<evidence type="ECO:0000256" key="1">
    <source>
        <dbReference type="ARBA" id="ARBA00023002"/>
    </source>
</evidence>
<dbReference type="OrthoDB" id="5115613at2"/>
<keyword evidence="1" id="KW-0560">Oxidoreductase</keyword>
<organism evidence="3 4">
    <name type="scientific">Actinomadura spongiicola</name>
    <dbReference type="NCBI Taxonomy" id="2303421"/>
    <lineage>
        <taxon>Bacteria</taxon>
        <taxon>Bacillati</taxon>
        <taxon>Actinomycetota</taxon>
        <taxon>Actinomycetes</taxon>
        <taxon>Streptosporangiales</taxon>
        <taxon>Thermomonosporaceae</taxon>
        <taxon>Actinomadura</taxon>
    </lineage>
</organism>
<dbReference type="GO" id="GO:0070967">
    <property type="term" value="F:coenzyme F420 binding"/>
    <property type="evidence" value="ECO:0007669"/>
    <property type="project" value="TreeGrafter"/>
</dbReference>
<name>A0A372GEJ6_9ACTN</name>
<evidence type="ECO:0000313" key="3">
    <source>
        <dbReference type="EMBL" id="RFS83801.1"/>
    </source>
</evidence>
<gene>
    <name evidence="3" type="ORF">D0T12_16370</name>
</gene>
<dbReference type="AlphaFoldDB" id="A0A372GEJ6"/>
<dbReference type="GO" id="GO:0016627">
    <property type="term" value="F:oxidoreductase activity, acting on the CH-CH group of donors"/>
    <property type="evidence" value="ECO:0007669"/>
    <property type="project" value="TreeGrafter"/>
</dbReference>
<dbReference type="PANTHER" id="PTHR35176:SF6">
    <property type="entry name" value="HEME OXYGENASE HI_0854-RELATED"/>
    <property type="match status" value="1"/>
</dbReference>
<keyword evidence="4" id="KW-1185">Reference proteome</keyword>
<accession>A0A372GEJ6</accession>
<dbReference type="Gene3D" id="2.30.110.10">
    <property type="entry name" value="Electron Transport, Fmn-binding Protein, Chain A"/>
    <property type="match status" value="1"/>
</dbReference>
<dbReference type="SUPFAM" id="SSF50475">
    <property type="entry name" value="FMN-binding split barrel"/>
    <property type="match status" value="1"/>
</dbReference>
<dbReference type="GO" id="GO:0005829">
    <property type="term" value="C:cytosol"/>
    <property type="evidence" value="ECO:0007669"/>
    <property type="project" value="TreeGrafter"/>
</dbReference>
<dbReference type="PANTHER" id="PTHR35176">
    <property type="entry name" value="HEME OXYGENASE HI_0854-RELATED"/>
    <property type="match status" value="1"/>
</dbReference>
<dbReference type="Proteomes" id="UP000262882">
    <property type="component" value="Unassembled WGS sequence"/>
</dbReference>
<dbReference type="InterPro" id="IPR052019">
    <property type="entry name" value="F420H2_bilvrd_red/Heme_oxyg"/>
</dbReference>
<protein>
    <submittedName>
        <fullName evidence="3">Pyridoxamine 5'-phosphate oxidase family protein</fullName>
    </submittedName>
</protein>
<comment type="caution">
    <text evidence="3">The sequence shown here is derived from an EMBL/GenBank/DDBJ whole genome shotgun (WGS) entry which is preliminary data.</text>
</comment>
<reference evidence="3 4" key="1">
    <citation type="submission" date="2018-08" db="EMBL/GenBank/DDBJ databases">
        <title>Actinomadura spongicola sp. nov., isolated from marine sponge Leucetta chagosensis.</title>
        <authorList>
            <person name="Li L."/>
            <person name="Lin H.W."/>
        </authorList>
    </citation>
    <scope>NUCLEOTIDE SEQUENCE [LARGE SCALE GENOMIC DNA]</scope>
    <source>
        <strain evidence="3 4">LHW52907</strain>
    </source>
</reference>